<keyword evidence="2" id="KW-1133">Transmembrane helix</keyword>
<dbReference type="InterPro" id="IPR025390">
    <property type="entry name" value="Dsc3_C"/>
</dbReference>
<feature type="region of interest" description="Disordered" evidence="1">
    <location>
        <begin position="256"/>
        <end position="280"/>
    </location>
</feature>
<dbReference type="GeneID" id="81393625"/>
<keyword evidence="2" id="KW-0812">Transmembrane</keyword>
<dbReference type="AlphaFoldDB" id="A0A9W9KDD9"/>
<dbReference type="InterPro" id="IPR045226">
    <property type="entry name" value="Dsc3"/>
</dbReference>
<feature type="compositionally biased region" description="Gly residues" evidence="1">
    <location>
        <begin position="262"/>
        <end position="280"/>
    </location>
</feature>
<evidence type="ECO:0000259" key="3">
    <source>
        <dbReference type="Pfam" id="PF10302"/>
    </source>
</evidence>
<organism evidence="5 6">
    <name type="scientific">Penicillium alfredii</name>
    <dbReference type="NCBI Taxonomy" id="1506179"/>
    <lineage>
        <taxon>Eukaryota</taxon>
        <taxon>Fungi</taxon>
        <taxon>Dikarya</taxon>
        <taxon>Ascomycota</taxon>
        <taxon>Pezizomycotina</taxon>
        <taxon>Eurotiomycetes</taxon>
        <taxon>Eurotiomycetidae</taxon>
        <taxon>Eurotiales</taxon>
        <taxon>Aspergillaceae</taxon>
        <taxon>Penicillium</taxon>
    </lineage>
</organism>
<reference evidence="5" key="1">
    <citation type="submission" date="2022-11" db="EMBL/GenBank/DDBJ databases">
        <authorList>
            <person name="Petersen C."/>
        </authorList>
    </citation>
    <scope>NUCLEOTIDE SEQUENCE</scope>
    <source>
        <strain evidence="5">IBT 34128</strain>
    </source>
</reference>
<feature type="compositionally biased region" description="Low complexity" evidence="1">
    <location>
        <begin position="187"/>
        <end position="196"/>
    </location>
</feature>
<dbReference type="Pfam" id="PF13373">
    <property type="entry name" value="Dsc3_C"/>
    <property type="match status" value="1"/>
</dbReference>
<dbReference type="Proteomes" id="UP001141434">
    <property type="component" value="Unassembled WGS sequence"/>
</dbReference>
<keyword evidence="6" id="KW-1185">Reference proteome</keyword>
<reference evidence="5" key="2">
    <citation type="journal article" date="2023" name="IMA Fungus">
        <title>Comparative genomic study of the Penicillium genus elucidates a diverse pangenome and 15 lateral gene transfer events.</title>
        <authorList>
            <person name="Petersen C."/>
            <person name="Sorensen T."/>
            <person name="Nielsen M.R."/>
            <person name="Sondergaard T.E."/>
            <person name="Sorensen J.L."/>
            <person name="Fitzpatrick D.A."/>
            <person name="Frisvad J.C."/>
            <person name="Nielsen K.L."/>
        </authorList>
    </citation>
    <scope>NUCLEOTIDE SEQUENCE</scope>
    <source>
        <strain evidence="5">IBT 34128</strain>
    </source>
</reference>
<dbReference type="PANTHER" id="PTHR28049:SF1">
    <property type="entry name" value="DSC E3 UBIQUITIN LIGASE COMPLEX SUBUNIT 3"/>
    <property type="match status" value="1"/>
</dbReference>
<sequence>MASPALLSPYVGSNTIDPLLITVRFSASIPDLQLDVSDPDITTGAGLKQLIRAQLPESLSSHRLRLIYAGRGLEDTSALTVSLKLPPSPARSPRPAAADHSDDQNHNESAFCLSEQGQGKGKQAVRDTRPRLYIHCSIGDIALSAADLAAEASAASTKLLQKQKEDEQARDPRHASSLFASSRRVPAHPAQQHPAPSTTPGPRGFDRLLTAGFTAAEVTALRSQFLAVQSVSRTRDTMPSGEELRDLEDRWMDEGSTAAQAPGGGDGGGGGLGGLGDDDGGFGSGSRGAMDDMLWGAVMGFFWPVGCAMWLRREEGVWSWRKGVAVFVGVVVNAAFGAMRIMN</sequence>
<dbReference type="InterPro" id="IPR019413">
    <property type="entry name" value="Dsc3_ub-like_dom"/>
</dbReference>
<proteinExistence type="predicted"/>
<keyword evidence="2" id="KW-0472">Membrane</keyword>
<feature type="region of interest" description="Disordered" evidence="1">
    <location>
        <begin position="181"/>
        <end position="207"/>
    </location>
</feature>
<dbReference type="GO" id="GO:0005783">
    <property type="term" value="C:endoplasmic reticulum"/>
    <property type="evidence" value="ECO:0007669"/>
    <property type="project" value="TreeGrafter"/>
</dbReference>
<evidence type="ECO:0000256" key="2">
    <source>
        <dbReference type="SAM" id="Phobius"/>
    </source>
</evidence>
<feature type="transmembrane region" description="Helical" evidence="2">
    <location>
        <begin position="323"/>
        <end position="342"/>
    </location>
</feature>
<feature type="transmembrane region" description="Helical" evidence="2">
    <location>
        <begin position="293"/>
        <end position="311"/>
    </location>
</feature>
<feature type="compositionally biased region" description="Basic and acidic residues" evidence="1">
    <location>
        <begin position="97"/>
        <end position="106"/>
    </location>
</feature>
<comment type="caution">
    <text evidence="5">The sequence shown here is derived from an EMBL/GenBank/DDBJ whole genome shotgun (WGS) entry which is preliminary data.</text>
</comment>
<dbReference type="InterPro" id="IPR029071">
    <property type="entry name" value="Ubiquitin-like_domsf"/>
</dbReference>
<dbReference type="OrthoDB" id="2556122at2759"/>
<feature type="domain" description="DSC E3 ubiquitin ligase complex subunit 3 ubiquitin-like" evidence="3">
    <location>
        <begin position="20"/>
        <end position="141"/>
    </location>
</feature>
<evidence type="ECO:0008006" key="7">
    <source>
        <dbReference type="Google" id="ProtNLM"/>
    </source>
</evidence>
<dbReference type="EMBL" id="JAPMSZ010000005">
    <property type="protein sequence ID" value="KAJ5101653.1"/>
    <property type="molecule type" value="Genomic_DNA"/>
</dbReference>
<dbReference type="GO" id="GO:0044695">
    <property type="term" value="C:Dsc E3 ubiquitin ligase complex"/>
    <property type="evidence" value="ECO:0007669"/>
    <property type="project" value="InterPro"/>
</dbReference>
<evidence type="ECO:0000256" key="1">
    <source>
        <dbReference type="SAM" id="MobiDB-lite"/>
    </source>
</evidence>
<dbReference type="PANTHER" id="PTHR28049">
    <property type="entry name" value="TRANSMEMBRANE PROTEIN YOR223W"/>
    <property type="match status" value="1"/>
</dbReference>
<name>A0A9W9KDD9_9EURO</name>
<accession>A0A9W9KDD9</accession>
<evidence type="ECO:0000313" key="6">
    <source>
        <dbReference type="Proteomes" id="UP001141434"/>
    </source>
</evidence>
<dbReference type="SUPFAM" id="SSF54236">
    <property type="entry name" value="Ubiquitin-like"/>
    <property type="match status" value="1"/>
</dbReference>
<dbReference type="Gene3D" id="3.10.20.90">
    <property type="entry name" value="Phosphatidylinositol 3-kinase Catalytic Subunit, Chain A, domain 1"/>
    <property type="match status" value="1"/>
</dbReference>
<protein>
    <recommendedName>
        <fullName evidence="7">Ubiquitin-like domain-containing protein</fullName>
    </recommendedName>
</protein>
<dbReference type="Pfam" id="PF10302">
    <property type="entry name" value="Dsc3_N"/>
    <property type="match status" value="1"/>
</dbReference>
<feature type="domain" description="DSC E3 ubiquitin ligase complex subunit 3 C-terminal" evidence="4">
    <location>
        <begin position="203"/>
        <end position="340"/>
    </location>
</feature>
<feature type="region of interest" description="Disordered" evidence="1">
    <location>
        <begin position="84"/>
        <end position="126"/>
    </location>
</feature>
<evidence type="ECO:0000259" key="4">
    <source>
        <dbReference type="Pfam" id="PF13373"/>
    </source>
</evidence>
<dbReference type="RefSeq" id="XP_056512484.1">
    <property type="nucleotide sequence ID" value="XM_056654457.1"/>
</dbReference>
<evidence type="ECO:0000313" key="5">
    <source>
        <dbReference type="EMBL" id="KAJ5101653.1"/>
    </source>
</evidence>
<gene>
    <name evidence="5" type="ORF">NUU61_003875</name>
</gene>